<evidence type="ECO:0000259" key="13">
    <source>
        <dbReference type="Pfam" id="PF02776"/>
    </source>
</evidence>
<dbReference type="GO" id="GO:0005739">
    <property type="term" value="C:mitochondrion"/>
    <property type="evidence" value="ECO:0007669"/>
    <property type="project" value="UniProtKB-SubCell"/>
</dbReference>
<evidence type="ECO:0000256" key="8">
    <source>
        <dbReference type="ARBA" id="ARBA00023239"/>
    </source>
</evidence>
<dbReference type="Gene3D" id="3.40.50.970">
    <property type="match status" value="2"/>
</dbReference>
<feature type="binding site" evidence="9">
    <location>
        <position position="473"/>
    </location>
    <ligand>
        <name>Mg(2+)</name>
        <dbReference type="ChEBI" id="CHEBI:18420"/>
    </ligand>
</feature>
<dbReference type="Pfam" id="PF00205">
    <property type="entry name" value="TPP_enzyme_M"/>
    <property type="match status" value="1"/>
</dbReference>
<sequence length="570" mass="63011">MYLGSYLLERLKQLDVDTLFGCPGDFNFGLCDLTDDSPDMTWAGNTNELNAAYAADAYSRVRGFAALLTTYGVGELSAINGVAGAYAERSPLLHIAGFPPLWQYKKHLPVHHSLADGNYMMYVDAARNFACAAEFLDGTPADADRIDHVLRMSVLTRQPGYLAIPTDVMFTEVSEERLKTPLIAPPAYSDDQRRADEALAQRIVDALKKAKSPILVVDAGILHHRLVGAMRKVLDQFRITTFTAPLGKGIANETESYFAGTYIGKQSEEGVSQRVDSADLVLRIGYFPSDNNTGAYSANFPADRLIELNIYQATVLTDAPMRVHRIAHVLEALAASGLPPQNVQVNQPPSVPQPTDDITRQQYLWARFSAFLEPGDIVLAETGTSGYALPNLHLRKDCQVLTQQLYESIGWSVGATVGAAHSVRDASNRPSDKSGRVIVFVGDGSLQMTVQDLSALIRMKARNVIVCVLDNDGYEIERILHGRDRDYNHIVHWDYARLMDVMDPKGEYSKSIRVHNEKELDKVLSELKGDIPLHVLSVSVEKYGVPDMLSVSAKALHEHNAYGYPPEYRD</sequence>
<evidence type="ECO:0000256" key="3">
    <source>
        <dbReference type="ARBA" id="ARBA00007812"/>
    </source>
</evidence>
<protein>
    <submittedName>
        <fullName evidence="14">Pyruvate decarboxylase</fullName>
        <ecNumber evidence="14">4.1.1.1</ecNumber>
    </submittedName>
</protein>
<keyword evidence="14" id="KW-0670">Pyruvate</keyword>
<evidence type="ECO:0000259" key="11">
    <source>
        <dbReference type="Pfam" id="PF00205"/>
    </source>
</evidence>
<keyword evidence="8 14" id="KW-0456">Lyase</keyword>
<proteinExistence type="inferred from homology"/>
<reference evidence="14" key="1">
    <citation type="submission" date="2023-03" db="EMBL/GenBank/DDBJ databases">
        <title>Mating type loci evolution in Malassezia.</title>
        <authorList>
            <person name="Coelho M.A."/>
        </authorList>
    </citation>
    <scope>NUCLEOTIDE SEQUENCE</scope>
    <source>
        <strain evidence="14">CBS 14135</strain>
    </source>
</reference>
<feature type="domain" description="Thiamine pyrophosphate enzyme TPP-binding" evidence="12">
    <location>
        <begin position="391"/>
        <end position="527"/>
    </location>
</feature>
<dbReference type="Proteomes" id="UP001216638">
    <property type="component" value="Chromosome 2"/>
</dbReference>
<name>A0AAF0IP04_9BASI</name>
<dbReference type="InterPro" id="IPR011766">
    <property type="entry name" value="TPP_enzyme_TPP-bd"/>
</dbReference>
<evidence type="ECO:0000313" key="14">
    <source>
        <dbReference type="EMBL" id="WFC95684.1"/>
    </source>
</evidence>
<comment type="similarity">
    <text evidence="3 10">Belongs to the TPP enzyme family.</text>
</comment>
<dbReference type="InterPro" id="IPR047214">
    <property type="entry name" value="TPP_PDC_IPDC"/>
</dbReference>
<dbReference type="InterPro" id="IPR047213">
    <property type="entry name" value="TPP_PYR_PDC_IPDC-like"/>
</dbReference>
<dbReference type="Pfam" id="PF02775">
    <property type="entry name" value="TPP_enzyme_C"/>
    <property type="match status" value="1"/>
</dbReference>
<evidence type="ECO:0000256" key="9">
    <source>
        <dbReference type="PIRSR" id="PIRSR036565-2"/>
    </source>
</evidence>
<feature type="binding site" evidence="9">
    <location>
        <position position="471"/>
    </location>
    <ligand>
        <name>Mg(2+)</name>
        <dbReference type="ChEBI" id="CHEBI:18420"/>
    </ligand>
</feature>
<feature type="binding site" evidence="9">
    <location>
        <position position="443"/>
    </location>
    <ligand>
        <name>Mg(2+)</name>
        <dbReference type="ChEBI" id="CHEBI:18420"/>
    </ligand>
</feature>
<keyword evidence="5" id="KW-0210">Decarboxylase</keyword>
<evidence type="ECO:0000256" key="7">
    <source>
        <dbReference type="ARBA" id="ARBA00023052"/>
    </source>
</evidence>
<dbReference type="AlphaFoldDB" id="A0AAF0IP04"/>
<evidence type="ECO:0000256" key="2">
    <source>
        <dbReference type="ARBA" id="ARBA00004173"/>
    </source>
</evidence>
<dbReference type="PANTHER" id="PTHR43452:SF30">
    <property type="entry name" value="PYRUVATE DECARBOXYLASE ISOZYME 1-RELATED"/>
    <property type="match status" value="1"/>
</dbReference>
<dbReference type="EC" id="4.1.1.1" evidence="14"/>
<comment type="subcellular location">
    <subcellularLocation>
        <location evidence="2">Mitochondrion</location>
    </subcellularLocation>
</comment>
<dbReference type="InterPro" id="IPR029061">
    <property type="entry name" value="THDP-binding"/>
</dbReference>
<dbReference type="SUPFAM" id="SSF52467">
    <property type="entry name" value="DHS-like NAD/FAD-binding domain"/>
    <property type="match status" value="1"/>
</dbReference>
<evidence type="ECO:0000313" key="15">
    <source>
        <dbReference type="Proteomes" id="UP001216638"/>
    </source>
</evidence>
<dbReference type="GO" id="GO:0030976">
    <property type="term" value="F:thiamine pyrophosphate binding"/>
    <property type="evidence" value="ECO:0007669"/>
    <property type="project" value="InterPro"/>
</dbReference>
<evidence type="ECO:0000256" key="4">
    <source>
        <dbReference type="ARBA" id="ARBA00022723"/>
    </source>
</evidence>
<dbReference type="GO" id="GO:0004737">
    <property type="term" value="F:pyruvate decarboxylase activity"/>
    <property type="evidence" value="ECO:0007669"/>
    <property type="project" value="UniProtKB-EC"/>
</dbReference>
<feature type="domain" description="Thiamine pyrophosphate enzyme N-terminal TPP-binding" evidence="13">
    <location>
        <begin position="3"/>
        <end position="107"/>
    </location>
</feature>
<dbReference type="GO" id="GO:0000949">
    <property type="term" value="P:aromatic amino acid family catabolic process to alcohol via Ehrlich pathway"/>
    <property type="evidence" value="ECO:0007669"/>
    <property type="project" value="TreeGrafter"/>
</dbReference>
<dbReference type="FunFam" id="3.40.50.970:FF:000024">
    <property type="entry name" value="Pyruvate decarboxylase isozyme"/>
    <property type="match status" value="1"/>
</dbReference>
<evidence type="ECO:0000256" key="6">
    <source>
        <dbReference type="ARBA" id="ARBA00022842"/>
    </source>
</evidence>
<keyword evidence="7 10" id="KW-0786">Thiamine pyrophosphate</keyword>
<dbReference type="InterPro" id="IPR029035">
    <property type="entry name" value="DHS-like_NAD/FAD-binding_dom"/>
</dbReference>
<dbReference type="GO" id="GO:0005829">
    <property type="term" value="C:cytosol"/>
    <property type="evidence" value="ECO:0007669"/>
    <property type="project" value="TreeGrafter"/>
</dbReference>
<comment type="cofactor">
    <cofactor evidence="1">
        <name>thiamine diphosphate</name>
        <dbReference type="ChEBI" id="CHEBI:58937"/>
    </cofactor>
</comment>
<dbReference type="InterPro" id="IPR012000">
    <property type="entry name" value="Thiamin_PyroP_enz_cen_dom"/>
</dbReference>
<dbReference type="InterPro" id="IPR012110">
    <property type="entry name" value="PDC/IPDC-like"/>
</dbReference>
<dbReference type="CDD" id="cd02005">
    <property type="entry name" value="TPP_PDC_IPDC"/>
    <property type="match status" value="1"/>
</dbReference>
<dbReference type="Pfam" id="PF02776">
    <property type="entry name" value="TPP_enzyme_N"/>
    <property type="match status" value="1"/>
</dbReference>
<gene>
    <name evidence="14" type="ORF">MBRA1_002337</name>
</gene>
<organism evidence="14 15">
    <name type="scientific">Malassezia brasiliensis</name>
    <dbReference type="NCBI Taxonomy" id="1821822"/>
    <lineage>
        <taxon>Eukaryota</taxon>
        <taxon>Fungi</taxon>
        <taxon>Dikarya</taxon>
        <taxon>Basidiomycota</taxon>
        <taxon>Ustilaginomycotina</taxon>
        <taxon>Malasseziomycetes</taxon>
        <taxon>Malasseziales</taxon>
        <taxon>Malasseziaceae</taxon>
        <taxon>Malassezia</taxon>
    </lineage>
</organism>
<dbReference type="GO" id="GO:0005634">
    <property type="term" value="C:nucleus"/>
    <property type="evidence" value="ECO:0007669"/>
    <property type="project" value="TreeGrafter"/>
</dbReference>
<dbReference type="EMBL" id="CP119952">
    <property type="protein sequence ID" value="WFC95684.1"/>
    <property type="molecule type" value="Genomic_DNA"/>
</dbReference>
<feature type="domain" description="Thiamine pyrophosphate enzyme central" evidence="11">
    <location>
        <begin position="201"/>
        <end position="334"/>
    </location>
</feature>
<evidence type="ECO:0000256" key="10">
    <source>
        <dbReference type="RuleBase" id="RU362132"/>
    </source>
</evidence>
<comment type="cofactor">
    <cofactor evidence="9">
        <name>Mg(2+)</name>
        <dbReference type="ChEBI" id="CHEBI:18420"/>
    </cofactor>
    <text evidence="9">Binds 1 Mg(2+) per subunit.</text>
</comment>
<evidence type="ECO:0000259" key="12">
    <source>
        <dbReference type="Pfam" id="PF02775"/>
    </source>
</evidence>
<keyword evidence="4 9" id="KW-0479">Metal-binding</keyword>
<dbReference type="Gene3D" id="3.40.50.1220">
    <property type="entry name" value="TPP-binding domain"/>
    <property type="match status" value="1"/>
</dbReference>
<keyword evidence="6 9" id="KW-0460">Magnesium</keyword>
<keyword evidence="15" id="KW-1185">Reference proteome</keyword>
<dbReference type="PANTHER" id="PTHR43452">
    <property type="entry name" value="PYRUVATE DECARBOXYLASE"/>
    <property type="match status" value="1"/>
</dbReference>
<evidence type="ECO:0000256" key="1">
    <source>
        <dbReference type="ARBA" id="ARBA00001964"/>
    </source>
</evidence>
<dbReference type="CDD" id="cd07038">
    <property type="entry name" value="TPP_PYR_PDC_IPDC_like"/>
    <property type="match status" value="1"/>
</dbReference>
<dbReference type="InterPro" id="IPR012001">
    <property type="entry name" value="Thiamin_PyroP_enz_TPP-bd_dom"/>
</dbReference>
<dbReference type="PIRSF" id="PIRSF036565">
    <property type="entry name" value="Pyruvt_ip_decrb"/>
    <property type="match status" value="1"/>
</dbReference>
<evidence type="ECO:0000256" key="5">
    <source>
        <dbReference type="ARBA" id="ARBA00022793"/>
    </source>
</evidence>
<dbReference type="GO" id="GO:0000287">
    <property type="term" value="F:magnesium ion binding"/>
    <property type="evidence" value="ECO:0007669"/>
    <property type="project" value="InterPro"/>
</dbReference>
<dbReference type="SUPFAM" id="SSF52518">
    <property type="entry name" value="Thiamin diphosphate-binding fold (THDP-binding)"/>
    <property type="match status" value="2"/>
</dbReference>
<accession>A0AAF0IP04</accession>